<dbReference type="InterPro" id="IPR013149">
    <property type="entry name" value="ADH-like_C"/>
</dbReference>
<dbReference type="PANTHER" id="PTHR43401">
    <property type="entry name" value="L-THREONINE 3-DEHYDROGENASE"/>
    <property type="match status" value="1"/>
</dbReference>
<dbReference type="Gene3D" id="3.40.50.720">
    <property type="entry name" value="NAD(P)-binding Rossmann-like Domain"/>
    <property type="match status" value="1"/>
</dbReference>
<dbReference type="GO" id="GO:0008270">
    <property type="term" value="F:zinc ion binding"/>
    <property type="evidence" value="ECO:0007669"/>
    <property type="project" value="InterPro"/>
</dbReference>
<name>Q1AZ51_RUBXD</name>
<dbReference type="PROSITE" id="PS00059">
    <property type="entry name" value="ADH_ZINC"/>
    <property type="match status" value="1"/>
</dbReference>
<dbReference type="STRING" id="266117.Rxyl_0351"/>
<comment type="cofactor">
    <cofactor evidence="4">
        <name>Zn(2+)</name>
        <dbReference type="ChEBI" id="CHEBI:29105"/>
    </cofactor>
</comment>
<keyword evidence="7" id="KW-1185">Reference proteome</keyword>
<evidence type="ECO:0000256" key="4">
    <source>
        <dbReference type="RuleBase" id="RU361277"/>
    </source>
</evidence>
<dbReference type="OrthoDB" id="3987021at2"/>
<dbReference type="Proteomes" id="UP000006637">
    <property type="component" value="Chromosome"/>
</dbReference>
<evidence type="ECO:0000256" key="1">
    <source>
        <dbReference type="ARBA" id="ARBA00022723"/>
    </source>
</evidence>
<dbReference type="SUPFAM" id="SSF50129">
    <property type="entry name" value="GroES-like"/>
    <property type="match status" value="1"/>
</dbReference>
<proteinExistence type="inferred from homology"/>
<evidence type="ECO:0000313" key="7">
    <source>
        <dbReference type="Proteomes" id="UP000006637"/>
    </source>
</evidence>
<keyword evidence="2 4" id="KW-0862">Zinc</keyword>
<feature type="domain" description="Enoyl reductase (ER)" evidence="5">
    <location>
        <begin position="14"/>
        <end position="352"/>
    </location>
</feature>
<dbReference type="PhylomeDB" id="Q1AZ51"/>
<sequence length="357" mass="37792">MPEKKMMRAAVYRGPRELRVEPVPVPEIGPSDVLVRVHSCGICGSDLHSYKAGMYIRPGQIMGHEFMGTVAAAGEDVEGVEEGDRVTGFSIGVCGSCYWCSRQQYILCPELFRNSTGYGLPGGFAEYVPIRNAVVGQSIHPVPSELDDETAATTEPVSVGVGAIEAAGVRPGDRVVVLGAGMIGNACMQAARAAGAGQVAVIDVSPVRLEAARSLGADAVFDARTGDALSWVKELWGVGRYHFNEGGMADVVVEAAGAPVTVQQAFEMVRSGGAIVFVGLPEEPAPIDVTKIVHKQPRIVGSLGGDFARAIELMASGSIRTKELITHRFPLEDAAEAFETQLRTGEAMKVMIQPREG</sequence>
<dbReference type="eggNOG" id="COG1063">
    <property type="taxonomic scope" value="Bacteria"/>
</dbReference>
<dbReference type="Gene3D" id="3.90.180.10">
    <property type="entry name" value="Medium-chain alcohol dehydrogenases, catalytic domain"/>
    <property type="match status" value="1"/>
</dbReference>
<dbReference type="InterPro" id="IPR013154">
    <property type="entry name" value="ADH-like_N"/>
</dbReference>
<dbReference type="GO" id="GO:0016491">
    <property type="term" value="F:oxidoreductase activity"/>
    <property type="evidence" value="ECO:0007669"/>
    <property type="project" value="UniProtKB-KW"/>
</dbReference>
<dbReference type="SMART" id="SM00829">
    <property type="entry name" value="PKS_ER"/>
    <property type="match status" value="1"/>
</dbReference>
<evidence type="ECO:0000256" key="2">
    <source>
        <dbReference type="ARBA" id="ARBA00022833"/>
    </source>
</evidence>
<reference evidence="6 7" key="1">
    <citation type="submission" date="2006-06" db="EMBL/GenBank/DDBJ databases">
        <title>Complete sequence of Rubrobacter xylanophilus DSM 9941.</title>
        <authorList>
            <consortium name="US DOE Joint Genome Institute"/>
            <person name="Copeland A."/>
            <person name="Lucas S."/>
            <person name="Lapidus A."/>
            <person name="Barry K."/>
            <person name="Detter J.C."/>
            <person name="Glavina del Rio T."/>
            <person name="Hammon N."/>
            <person name="Israni S."/>
            <person name="Dalin E."/>
            <person name="Tice H."/>
            <person name="Pitluck S."/>
            <person name="Munk A.C."/>
            <person name="Brettin T."/>
            <person name="Bruce D."/>
            <person name="Han C."/>
            <person name="Tapia R."/>
            <person name="Gilna P."/>
            <person name="Schmutz J."/>
            <person name="Larimer F."/>
            <person name="Land M."/>
            <person name="Hauser L."/>
            <person name="Kyrpides N."/>
            <person name="Lykidis A."/>
            <person name="da Costa M.S."/>
            <person name="Rainey F.A."/>
            <person name="Empadinhas N."/>
            <person name="Jolivet E."/>
            <person name="Battista J.R."/>
            <person name="Richardson P."/>
        </authorList>
    </citation>
    <scope>NUCLEOTIDE SEQUENCE [LARGE SCALE GENOMIC DNA]</scope>
    <source>
        <strain evidence="7">DSM 9941 / NBRC 16129 / PRD-1</strain>
    </source>
</reference>
<protein>
    <submittedName>
        <fullName evidence="6">Alcohol dehydrogenase GroES-like protein</fullName>
    </submittedName>
</protein>
<dbReference type="AlphaFoldDB" id="Q1AZ51"/>
<dbReference type="SUPFAM" id="SSF51735">
    <property type="entry name" value="NAD(P)-binding Rossmann-fold domains"/>
    <property type="match status" value="1"/>
</dbReference>
<dbReference type="InterPro" id="IPR002328">
    <property type="entry name" value="ADH_Zn_CS"/>
</dbReference>
<keyword evidence="3" id="KW-0560">Oxidoreductase</keyword>
<evidence type="ECO:0000259" key="5">
    <source>
        <dbReference type="SMART" id="SM00829"/>
    </source>
</evidence>
<organism evidence="6 7">
    <name type="scientific">Rubrobacter xylanophilus (strain DSM 9941 / JCM 11954 / NBRC 16129 / PRD-1)</name>
    <dbReference type="NCBI Taxonomy" id="266117"/>
    <lineage>
        <taxon>Bacteria</taxon>
        <taxon>Bacillati</taxon>
        <taxon>Actinomycetota</taxon>
        <taxon>Rubrobacteria</taxon>
        <taxon>Rubrobacterales</taxon>
        <taxon>Rubrobacteraceae</taxon>
        <taxon>Rubrobacter</taxon>
    </lineage>
</organism>
<dbReference type="KEGG" id="rxy:Rxyl_0351"/>
<evidence type="ECO:0000256" key="3">
    <source>
        <dbReference type="ARBA" id="ARBA00023002"/>
    </source>
</evidence>
<dbReference type="PANTHER" id="PTHR43401:SF2">
    <property type="entry name" value="L-THREONINE 3-DEHYDROGENASE"/>
    <property type="match status" value="1"/>
</dbReference>
<dbReference type="InterPro" id="IPR011032">
    <property type="entry name" value="GroES-like_sf"/>
</dbReference>
<dbReference type="InterPro" id="IPR020843">
    <property type="entry name" value="ER"/>
</dbReference>
<evidence type="ECO:0000313" key="6">
    <source>
        <dbReference type="EMBL" id="ABG03327.1"/>
    </source>
</evidence>
<keyword evidence="1 4" id="KW-0479">Metal-binding</keyword>
<dbReference type="HOGENOM" id="CLU_026673_11_0_11"/>
<dbReference type="InterPro" id="IPR036291">
    <property type="entry name" value="NAD(P)-bd_dom_sf"/>
</dbReference>
<dbReference type="Pfam" id="PF08240">
    <property type="entry name" value="ADH_N"/>
    <property type="match status" value="1"/>
</dbReference>
<comment type="similarity">
    <text evidence="4">Belongs to the zinc-containing alcohol dehydrogenase family.</text>
</comment>
<gene>
    <name evidence="6" type="ordered locus">Rxyl_0351</name>
</gene>
<accession>Q1AZ51</accession>
<dbReference type="Pfam" id="PF00107">
    <property type="entry name" value="ADH_zinc_N"/>
    <property type="match status" value="1"/>
</dbReference>
<dbReference type="InterPro" id="IPR050129">
    <property type="entry name" value="Zn_alcohol_dh"/>
</dbReference>
<dbReference type="EMBL" id="CP000386">
    <property type="protein sequence ID" value="ABG03327.1"/>
    <property type="molecule type" value="Genomic_DNA"/>
</dbReference>